<dbReference type="InterPro" id="IPR032805">
    <property type="entry name" value="Wax_synthase_dom"/>
</dbReference>
<evidence type="ECO:0000313" key="10">
    <source>
        <dbReference type="Proteomes" id="UP000452235"/>
    </source>
</evidence>
<evidence type="ECO:0000313" key="9">
    <source>
        <dbReference type="EMBL" id="GFF21801.1"/>
    </source>
</evidence>
<gene>
    <name evidence="9" type="ORF">ATEIFO6365_0016012500</name>
</gene>
<evidence type="ECO:0000256" key="5">
    <source>
        <dbReference type="ARBA" id="ARBA00022692"/>
    </source>
</evidence>
<feature type="domain" description="Wax synthase" evidence="8">
    <location>
        <begin position="236"/>
        <end position="321"/>
    </location>
</feature>
<comment type="caution">
    <text evidence="9">The sequence shown here is derived from an EMBL/GenBank/DDBJ whole genome shotgun (WGS) entry which is preliminary data.</text>
</comment>
<dbReference type="EMBL" id="BLJY01000016">
    <property type="protein sequence ID" value="GFF21801.1"/>
    <property type="molecule type" value="Genomic_DNA"/>
</dbReference>
<keyword evidence="5" id="KW-0812">Transmembrane</keyword>
<keyword evidence="10" id="KW-1185">Reference proteome</keyword>
<comment type="subcellular location">
    <subcellularLocation>
        <location evidence="1">Membrane</location>
        <topology evidence="1">Multi-pass membrane protein</topology>
    </subcellularLocation>
</comment>
<dbReference type="GO" id="GO:0006629">
    <property type="term" value="P:lipid metabolic process"/>
    <property type="evidence" value="ECO:0007669"/>
    <property type="project" value="InterPro"/>
</dbReference>
<dbReference type="InterPro" id="IPR044851">
    <property type="entry name" value="Wax_synthase"/>
</dbReference>
<dbReference type="PANTHER" id="PTHR31595">
    <property type="entry name" value="LONG-CHAIN-ALCOHOL O-FATTY-ACYLTRANSFERASE 3-RELATED"/>
    <property type="match status" value="1"/>
</dbReference>
<organism evidence="9 10">
    <name type="scientific">Aspergillus terreus</name>
    <dbReference type="NCBI Taxonomy" id="33178"/>
    <lineage>
        <taxon>Eukaryota</taxon>
        <taxon>Fungi</taxon>
        <taxon>Dikarya</taxon>
        <taxon>Ascomycota</taxon>
        <taxon>Pezizomycotina</taxon>
        <taxon>Eurotiomycetes</taxon>
        <taxon>Eurotiomycetidae</taxon>
        <taxon>Eurotiales</taxon>
        <taxon>Aspergillaceae</taxon>
        <taxon>Aspergillus</taxon>
        <taxon>Aspergillus subgen. Circumdati</taxon>
    </lineage>
</organism>
<dbReference type="PANTHER" id="PTHR31595:SF57">
    <property type="entry name" value="OS04G0481900 PROTEIN"/>
    <property type="match status" value="1"/>
</dbReference>
<name>A0A5M3ZE01_ASPTE</name>
<evidence type="ECO:0000256" key="7">
    <source>
        <dbReference type="ARBA" id="ARBA00023136"/>
    </source>
</evidence>
<evidence type="ECO:0000256" key="4">
    <source>
        <dbReference type="ARBA" id="ARBA00022679"/>
    </source>
</evidence>
<dbReference type="VEuPathDB" id="FungiDB:ATEG_10365"/>
<dbReference type="Proteomes" id="UP000452235">
    <property type="component" value="Unassembled WGS sequence"/>
</dbReference>
<accession>A0A5M3ZE01</accession>
<keyword evidence="7" id="KW-0472">Membrane</keyword>
<evidence type="ECO:0000256" key="1">
    <source>
        <dbReference type="ARBA" id="ARBA00004141"/>
    </source>
</evidence>
<dbReference type="AlphaFoldDB" id="A0A5M3ZE01"/>
<dbReference type="Pfam" id="PF13813">
    <property type="entry name" value="MBOAT_2"/>
    <property type="match status" value="1"/>
</dbReference>
<comment type="pathway">
    <text evidence="2">Secondary metabolite biosynthesis.</text>
</comment>
<dbReference type="GO" id="GO:0016020">
    <property type="term" value="C:membrane"/>
    <property type="evidence" value="ECO:0007669"/>
    <property type="project" value="UniProtKB-SubCell"/>
</dbReference>
<reference evidence="9 10" key="1">
    <citation type="submission" date="2020-01" db="EMBL/GenBank/DDBJ databases">
        <title>Aspergillus terreus IFO 6365 whole genome shotgun sequence.</title>
        <authorList>
            <person name="Kanamasa S."/>
            <person name="Takahashi H."/>
        </authorList>
    </citation>
    <scope>NUCLEOTIDE SEQUENCE [LARGE SCALE GENOMIC DNA]</scope>
    <source>
        <strain evidence="9 10">IFO 6365</strain>
    </source>
</reference>
<dbReference type="GO" id="GO:0008374">
    <property type="term" value="F:O-acyltransferase activity"/>
    <property type="evidence" value="ECO:0007669"/>
    <property type="project" value="InterPro"/>
</dbReference>
<protein>
    <recommendedName>
        <fullName evidence="8">Wax synthase domain-containing protein</fullName>
    </recommendedName>
</protein>
<evidence type="ECO:0000256" key="3">
    <source>
        <dbReference type="ARBA" id="ARBA00007282"/>
    </source>
</evidence>
<evidence type="ECO:0000256" key="6">
    <source>
        <dbReference type="ARBA" id="ARBA00022989"/>
    </source>
</evidence>
<evidence type="ECO:0000256" key="2">
    <source>
        <dbReference type="ARBA" id="ARBA00005179"/>
    </source>
</evidence>
<proteinExistence type="inferred from homology"/>
<sequence length="399" mass="43916">MITILLVAAALFLHEHLIQHPPLKHIVYIAIPSSALHATLSPPDASPFIKYANAFLSVAYVIRAVELLLVYDLRQLKRAERTSPSTPYIWHPIPRTLGLDRIRYTSDLLINPRGIGWSYVPAYSPPQPDSNNVGTRAFFLKHLLKLFTTYLLFDLHQATFGHNFPSVAVAIHSATSRVSIQLTPATTADLARHYLLGPACWLAAYAFIDGCHALVALVHGVLLAAAPAPEPWAWMYPPLFRSPRAMLTCRLRDIWGRMWHDLCRRPLLATSLPLVPGGMSGPAKRLLVLLVSFAVSGCVHAAGAYAVSGGAYGAGVMVVFFVVMAGCIVLQEVLALGVQRALGGCGCVRGMVRWCCDAVVLVGWAYWTCPWFIRYSMMPEAIASVPVLDIWGRMYNLSY</sequence>
<dbReference type="OrthoDB" id="1077582at2759"/>
<keyword evidence="4" id="KW-0808">Transferase</keyword>
<keyword evidence="6" id="KW-1133">Transmembrane helix</keyword>
<comment type="similarity">
    <text evidence="3">Belongs to the wax synthase family.</text>
</comment>
<evidence type="ECO:0000259" key="8">
    <source>
        <dbReference type="Pfam" id="PF13813"/>
    </source>
</evidence>